<sequence length="485" mass="55446">MTSLQPTYPALPFIYRNSGNALDPKPTPSANVSSSEITLSIPDQLQQQLQTYGYPQNGPYSIQQKHQHIKQPSYQDHQTRQQSPTQQIMSTIPPQIPDNVLRKPNIPGTEQPDVDWNNPENYNSQPNTDSKRPGGLVLPNRHYSLPQSNVGTAYINSGQVPGSTLSSTSYPSSARGYPVGSASTGFGYDINKPSYYYDSNSVHQQQAQTQQQYYSYHAPPADSDSYLVPQPIVNGLPQQQQQVVQEQNTTQHNVNQSPKTFQGYNDYKYNIYQGSNGGNAYGAYYPDMPDRTRVANSLLYNLTGEANSAHYAQPAEYEAAPPNNSVMFNTHYAISMQYPNQEYLHHLPHQKEPQSPKRFRPRKSIEGKQMPMSRASNSVSLLVQEWFVIEPTIEQREKMFSNKWRLGTTETSYFNKRKRAIGVIHNVEKQFPNLNKFQIAKYIDDYLKVKKFKYPQFISHIQTVVQRQQCEREILEYIRNELDKA</sequence>
<dbReference type="AlphaFoldDB" id="A0A9P8AKI1"/>
<evidence type="ECO:0000313" key="4">
    <source>
        <dbReference type="Proteomes" id="UP000790833"/>
    </source>
</evidence>
<accession>A0A9P8AKI1</accession>
<reference evidence="3" key="1">
    <citation type="submission" date="2021-03" db="EMBL/GenBank/DDBJ databases">
        <authorList>
            <person name="Palmer J.M."/>
        </authorList>
    </citation>
    <scope>NUCLEOTIDE SEQUENCE</scope>
    <source>
        <strain evidence="3">ARV_011</strain>
    </source>
</reference>
<dbReference type="InterPro" id="IPR022210">
    <property type="entry name" value="TF_GCR1-like"/>
</dbReference>
<gene>
    <name evidence="3" type="ORF">KQ657_002318</name>
</gene>
<protein>
    <recommendedName>
        <fullName evidence="2">Transcription activator GCR1-like domain-containing protein</fullName>
    </recommendedName>
</protein>
<evidence type="ECO:0000259" key="2">
    <source>
        <dbReference type="Pfam" id="PF12550"/>
    </source>
</evidence>
<feature type="compositionally biased region" description="Polar residues" evidence="1">
    <location>
        <begin position="57"/>
        <end position="93"/>
    </location>
</feature>
<name>A0A9P8AKI1_9ASCO</name>
<evidence type="ECO:0000256" key="1">
    <source>
        <dbReference type="SAM" id="MobiDB-lite"/>
    </source>
</evidence>
<proteinExistence type="predicted"/>
<dbReference type="Proteomes" id="UP000790833">
    <property type="component" value="Unassembled WGS sequence"/>
</dbReference>
<feature type="region of interest" description="Disordered" evidence="1">
    <location>
        <begin position="57"/>
        <end position="144"/>
    </location>
</feature>
<feature type="region of interest" description="Disordered" evidence="1">
    <location>
        <begin position="349"/>
        <end position="370"/>
    </location>
</feature>
<feature type="domain" description="Transcription activator GCR1-like" evidence="2">
    <location>
        <begin position="372"/>
        <end position="444"/>
    </location>
</feature>
<dbReference type="EMBL" id="JAHMUF010000002">
    <property type="protein sequence ID" value="KAG7195932.1"/>
    <property type="molecule type" value="Genomic_DNA"/>
</dbReference>
<keyword evidence="4" id="KW-1185">Reference proteome</keyword>
<dbReference type="RefSeq" id="XP_043051477.1">
    <property type="nucleotide sequence ID" value="XM_043193089.1"/>
</dbReference>
<organism evidence="3 4">
    <name type="scientific">Scheffersomyces spartinae</name>
    <dbReference type="NCBI Taxonomy" id="45513"/>
    <lineage>
        <taxon>Eukaryota</taxon>
        <taxon>Fungi</taxon>
        <taxon>Dikarya</taxon>
        <taxon>Ascomycota</taxon>
        <taxon>Saccharomycotina</taxon>
        <taxon>Pichiomycetes</taxon>
        <taxon>Debaryomycetaceae</taxon>
        <taxon>Scheffersomyces</taxon>
    </lineage>
</organism>
<feature type="compositionally biased region" description="Polar residues" evidence="1">
    <location>
        <begin position="118"/>
        <end position="128"/>
    </location>
</feature>
<dbReference type="GeneID" id="66115692"/>
<comment type="caution">
    <text evidence="3">The sequence shown here is derived from an EMBL/GenBank/DDBJ whole genome shotgun (WGS) entry which is preliminary data.</text>
</comment>
<dbReference type="Pfam" id="PF12550">
    <property type="entry name" value="GCR1_C"/>
    <property type="match status" value="1"/>
</dbReference>
<evidence type="ECO:0000313" key="3">
    <source>
        <dbReference type="EMBL" id="KAG7195932.1"/>
    </source>
</evidence>